<protein>
    <submittedName>
        <fullName evidence="5">Regulatory protein, gntR family</fullName>
    </submittedName>
</protein>
<keyword evidence="2" id="KW-0238">DNA-binding</keyword>
<dbReference type="InterPro" id="IPR050679">
    <property type="entry name" value="Bact_HTH_transcr_reg"/>
</dbReference>
<organism evidence="5 6">
    <name type="scientific">Kibdelosporangium aridum</name>
    <dbReference type="NCBI Taxonomy" id="2030"/>
    <lineage>
        <taxon>Bacteria</taxon>
        <taxon>Bacillati</taxon>
        <taxon>Actinomycetota</taxon>
        <taxon>Actinomycetes</taxon>
        <taxon>Pseudonocardiales</taxon>
        <taxon>Pseudonocardiaceae</taxon>
        <taxon>Kibdelosporangium</taxon>
    </lineage>
</organism>
<dbReference type="EMBL" id="FWXV01000004">
    <property type="protein sequence ID" value="SMD14106.1"/>
    <property type="molecule type" value="Genomic_DNA"/>
</dbReference>
<evidence type="ECO:0000256" key="3">
    <source>
        <dbReference type="ARBA" id="ARBA00023163"/>
    </source>
</evidence>
<name>A0A1W2EY07_KIBAR</name>
<dbReference type="PROSITE" id="PS50949">
    <property type="entry name" value="HTH_GNTR"/>
    <property type="match status" value="1"/>
</dbReference>
<dbReference type="GO" id="GO:0045892">
    <property type="term" value="P:negative regulation of DNA-templated transcription"/>
    <property type="evidence" value="ECO:0007669"/>
    <property type="project" value="TreeGrafter"/>
</dbReference>
<dbReference type="SUPFAM" id="SSF46785">
    <property type="entry name" value="Winged helix' DNA-binding domain"/>
    <property type="match status" value="1"/>
</dbReference>
<dbReference type="InterPro" id="IPR000524">
    <property type="entry name" value="Tscrpt_reg_HTH_GntR"/>
</dbReference>
<dbReference type="Pfam" id="PF00392">
    <property type="entry name" value="GntR"/>
    <property type="match status" value="1"/>
</dbReference>
<dbReference type="RefSeq" id="WP_235038810.1">
    <property type="nucleotide sequence ID" value="NZ_FWXV01000004.1"/>
</dbReference>
<dbReference type="Gene3D" id="1.10.10.10">
    <property type="entry name" value="Winged helix-like DNA-binding domain superfamily/Winged helix DNA-binding domain"/>
    <property type="match status" value="1"/>
</dbReference>
<evidence type="ECO:0000259" key="4">
    <source>
        <dbReference type="PROSITE" id="PS50949"/>
    </source>
</evidence>
<gene>
    <name evidence="5" type="ORF">SAMN05661093_04971</name>
</gene>
<evidence type="ECO:0000313" key="5">
    <source>
        <dbReference type="EMBL" id="SMD14106.1"/>
    </source>
</evidence>
<accession>A0A1W2EY07</accession>
<dbReference type="CDD" id="cd07377">
    <property type="entry name" value="WHTH_GntR"/>
    <property type="match status" value="1"/>
</dbReference>
<dbReference type="InterPro" id="IPR036388">
    <property type="entry name" value="WH-like_DNA-bd_sf"/>
</dbReference>
<sequence>MVLPRALYERVADDLAARITFGDIPPGTWLPGERDLAREYAVSPQTVHKAVGLLFEWRLVRTVRTKGALVLSLHE</sequence>
<proteinExistence type="predicted"/>
<dbReference type="PANTHER" id="PTHR44846:SF1">
    <property type="entry name" value="MANNOSYL-D-GLYCERATE TRANSPORT_METABOLISM SYSTEM REPRESSOR MNGR-RELATED"/>
    <property type="match status" value="1"/>
</dbReference>
<evidence type="ECO:0000256" key="1">
    <source>
        <dbReference type="ARBA" id="ARBA00023015"/>
    </source>
</evidence>
<feature type="domain" description="HTH gntR-type" evidence="4">
    <location>
        <begin position="5"/>
        <end position="73"/>
    </location>
</feature>
<dbReference type="GO" id="GO:0003677">
    <property type="term" value="F:DNA binding"/>
    <property type="evidence" value="ECO:0007669"/>
    <property type="project" value="UniProtKB-KW"/>
</dbReference>
<dbReference type="InterPro" id="IPR036390">
    <property type="entry name" value="WH_DNA-bd_sf"/>
</dbReference>
<dbReference type="PANTHER" id="PTHR44846">
    <property type="entry name" value="MANNOSYL-D-GLYCERATE TRANSPORT/METABOLISM SYSTEM REPRESSOR MNGR-RELATED"/>
    <property type="match status" value="1"/>
</dbReference>
<keyword evidence="3" id="KW-0804">Transcription</keyword>
<dbReference type="GO" id="GO:0003700">
    <property type="term" value="F:DNA-binding transcription factor activity"/>
    <property type="evidence" value="ECO:0007669"/>
    <property type="project" value="InterPro"/>
</dbReference>
<dbReference type="Proteomes" id="UP000192674">
    <property type="component" value="Unassembled WGS sequence"/>
</dbReference>
<reference evidence="5 6" key="1">
    <citation type="submission" date="2017-04" db="EMBL/GenBank/DDBJ databases">
        <authorList>
            <person name="Afonso C.L."/>
            <person name="Miller P.J."/>
            <person name="Scott M.A."/>
            <person name="Spackman E."/>
            <person name="Goraichik I."/>
            <person name="Dimitrov K.M."/>
            <person name="Suarez D.L."/>
            <person name="Swayne D.E."/>
        </authorList>
    </citation>
    <scope>NUCLEOTIDE SEQUENCE [LARGE SCALE GENOMIC DNA]</scope>
    <source>
        <strain evidence="5 6">DSM 43828</strain>
    </source>
</reference>
<keyword evidence="6" id="KW-1185">Reference proteome</keyword>
<evidence type="ECO:0000313" key="6">
    <source>
        <dbReference type="Proteomes" id="UP000192674"/>
    </source>
</evidence>
<dbReference type="SMART" id="SM00345">
    <property type="entry name" value="HTH_GNTR"/>
    <property type="match status" value="1"/>
</dbReference>
<dbReference type="AlphaFoldDB" id="A0A1W2EY07"/>
<evidence type="ECO:0000256" key="2">
    <source>
        <dbReference type="ARBA" id="ARBA00023125"/>
    </source>
</evidence>
<keyword evidence="1" id="KW-0805">Transcription regulation</keyword>